<dbReference type="EMBL" id="CYZU01000055">
    <property type="protein sequence ID" value="CUP08569.1"/>
    <property type="molecule type" value="Genomic_DNA"/>
</dbReference>
<name>A0A174KH52_9FIRM</name>
<dbReference type="PROSITE" id="PS51831">
    <property type="entry name" value="HD"/>
    <property type="match status" value="1"/>
</dbReference>
<dbReference type="Proteomes" id="UP000095544">
    <property type="component" value="Unassembled WGS sequence"/>
</dbReference>
<dbReference type="CDD" id="cd00077">
    <property type="entry name" value="HDc"/>
    <property type="match status" value="1"/>
</dbReference>
<dbReference type="AlphaFoldDB" id="A0A174KH52"/>
<organism evidence="2 3">
    <name type="scientific">Faecalicatena contorta</name>
    <dbReference type="NCBI Taxonomy" id="39482"/>
    <lineage>
        <taxon>Bacteria</taxon>
        <taxon>Bacillati</taxon>
        <taxon>Bacillota</taxon>
        <taxon>Clostridia</taxon>
        <taxon>Lachnospirales</taxon>
        <taxon>Lachnospiraceae</taxon>
        <taxon>Faecalicatena</taxon>
    </lineage>
</organism>
<dbReference type="SMART" id="SM00471">
    <property type="entry name" value="HDc"/>
    <property type="match status" value="1"/>
</dbReference>
<accession>A0A174KH52</accession>
<dbReference type="Gene3D" id="1.10.3210.10">
    <property type="entry name" value="Hypothetical protein af1432"/>
    <property type="match status" value="1"/>
</dbReference>
<evidence type="ECO:0000259" key="1">
    <source>
        <dbReference type="PROSITE" id="PS51831"/>
    </source>
</evidence>
<dbReference type="RefSeq" id="WP_050639868.1">
    <property type="nucleotide sequence ID" value="NZ_CABKUE010000007.1"/>
</dbReference>
<dbReference type="STRING" id="39482.ERS852491_04233"/>
<reference evidence="2 3" key="1">
    <citation type="submission" date="2015-09" db="EMBL/GenBank/DDBJ databases">
        <authorList>
            <consortium name="Pathogen Informatics"/>
        </authorList>
    </citation>
    <scope>NUCLEOTIDE SEQUENCE [LARGE SCALE GENOMIC DNA]</scope>
    <source>
        <strain evidence="2 3">2789STDY5834876</strain>
    </source>
</reference>
<evidence type="ECO:0000313" key="3">
    <source>
        <dbReference type="Proteomes" id="UP000095544"/>
    </source>
</evidence>
<proteinExistence type="predicted"/>
<dbReference type="NCBIfam" id="TIGR00277">
    <property type="entry name" value="HDIG"/>
    <property type="match status" value="1"/>
</dbReference>
<dbReference type="Pfam" id="PF01966">
    <property type="entry name" value="HD"/>
    <property type="match status" value="1"/>
</dbReference>
<gene>
    <name evidence="2" type="ORF">ERS852491_04233</name>
</gene>
<protein>
    <submittedName>
        <fullName evidence="2">Phosphodiesterase</fullName>
    </submittedName>
</protein>
<dbReference type="InterPro" id="IPR006675">
    <property type="entry name" value="HDIG_dom"/>
</dbReference>
<feature type="domain" description="HD" evidence="1">
    <location>
        <begin position="33"/>
        <end position="137"/>
    </location>
</feature>
<evidence type="ECO:0000313" key="2">
    <source>
        <dbReference type="EMBL" id="CUP08569.1"/>
    </source>
</evidence>
<dbReference type="SUPFAM" id="SSF109604">
    <property type="entry name" value="HD-domain/PDEase-like"/>
    <property type="match status" value="1"/>
</dbReference>
<sequence length="160" mass="18582">MKEIELIRKHPLYLSCCKRLEELERDRQFCRHQMPHLLDVARIAYIRSLENGLGLKKEVIYAAAILHDIGKASQYTEGIPHETAGKETAEKILEDTDTFTGEERQMILQAIMEHRRDSENQSVLGRLLYESDKLSRACYACPAEKECNWSSGKKNMEIKW</sequence>
<dbReference type="OrthoDB" id="1669667at2"/>
<dbReference type="InterPro" id="IPR006674">
    <property type="entry name" value="HD_domain"/>
</dbReference>
<dbReference type="InterPro" id="IPR003607">
    <property type="entry name" value="HD/PDEase_dom"/>
</dbReference>